<feature type="domain" description="ABC transmembrane type-1" evidence="9">
    <location>
        <begin position="94"/>
        <end position="294"/>
    </location>
</feature>
<evidence type="ECO:0000256" key="6">
    <source>
        <dbReference type="ARBA" id="ARBA00023136"/>
    </source>
</evidence>
<dbReference type="CDD" id="cd06261">
    <property type="entry name" value="TM_PBP2"/>
    <property type="match status" value="1"/>
</dbReference>
<comment type="caution">
    <text evidence="10">The sequence shown here is derived from an EMBL/GenBank/DDBJ whole genome shotgun (WGS) entry which is preliminary data.</text>
</comment>
<evidence type="ECO:0000256" key="3">
    <source>
        <dbReference type="ARBA" id="ARBA00022475"/>
    </source>
</evidence>
<evidence type="ECO:0000313" key="10">
    <source>
        <dbReference type="EMBL" id="NOU62790.1"/>
    </source>
</evidence>
<comment type="similarity">
    <text evidence="7">Belongs to the binding-protein-dependent transport system permease family.</text>
</comment>
<feature type="transmembrane region" description="Helical" evidence="7">
    <location>
        <begin position="202"/>
        <end position="224"/>
    </location>
</feature>
<dbReference type="Proteomes" id="UP000653578">
    <property type="component" value="Unassembled WGS sequence"/>
</dbReference>
<feature type="transmembrane region" description="Helical" evidence="7">
    <location>
        <begin position="98"/>
        <end position="117"/>
    </location>
</feature>
<dbReference type="PANTHER" id="PTHR43744:SF9">
    <property type="entry name" value="POLYGALACTURONAN_RHAMNOGALACTURONAN TRANSPORT SYSTEM PERMEASE PROTEIN YTCP"/>
    <property type="match status" value="1"/>
</dbReference>
<feature type="transmembrane region" description="Helical" evidence="7">
    <location>
        <begin position="33"/>
        <end position="54"/>
    </location>
</feature>
<keyword evidence="6 7" id="KW-0472">Membrane</keyword>
<protein>
    <submittedName>
        <fullName evidence="10">ABC transporter permease subunit</fullName>
    </submittedName>
</protein>
<evidence type="ECO:0000256" key="7">
    <source>
        <dbReference type="RuleBase" id="RU363032"/>
    </source>
</evidence>
<keyword evidence="5 7" id="KW-1133">Transmembrane helix</keyword>
<evidence type="ECO:0000313" key="11">
    <source>
        <dbReference type="Proteomes" id="UP000653578"/>
    </source>
</evidence>
<keyword evidence="11" id="KW-1185">Reference proteome</keyword>
<feature type="region of interest" description="Disordered" evidence="8">
    <location>
        <begin position="1"/>
        <end position="20"/>
    </location>
</feature>
<proteinExistence type="inferred from homology"/>
<comment type="subcellular location">
    <subcellularLocation>
        <location evidence="1 7">Cell membrane</location>
        <topology evidence="1 7">Multi-pass membrane protein</topology>
    </subcellularLocation>
</comment>
<evidence type="ECO:0000256" key="5">
    <source>
        <dbReference type="ARBA" id="ARBA00022989"/>
    </source>
</evidence>
<keyword evidence="3" id="KW-1003">Cell membrane</keyword>
<evidence type="ECO:0000256" key="1">
    <source>
        <dbReference type="ARBA" id="ARBA00004651"/>
    </source>
</evidence>
<dbReference type="Gene3D" id="1.10.3720.10">
    <property type="entry name" value="MetI-like"/>
    <property type="match status" value="1"/>
</dbReference>
<dbReference type="Pfam" id="PF00528">
    <property type="entry name" value="BPD_transp_1"/>
    <property type="match status" value="1"/>
</dbReference>
<keyword evidence="2 7" id="KW-0813">Transport</keyword>
<dbReference type="PANTHER" id="PTHR43744">
    <property type="entry name" value="ABC TRANSPORTER PERMEASE PROTEIN MG189-RELATED-RELATED"/>
    <property type="match status" value="1"/>
</dbReference>
<dbReference type="InterPro" id="IPR035906">
    <property type="entry name" value="MetI-like_sf"/>
</dbReference>
<keyword evidence="4 7" id="KW-0812">Transmembrane</keyword>
<feature type="transmembrane region" description="Helical" evidence="7">
    <location>
        <begin position="129"/>
        <end position="149"/>
    </location>
</feature>
<feature type="transmembrane region" description="Helical" evidence="7">
    <location>
        <begin position="280"/>
        <end position="297"/>
    </location>
</feature>
<accession>A0ABX1X317</accession>
<feature type="transmembrane region" description="Helical" evidence="7">
    <location>
        <begin position="161"/>
        <end position="181"/>
    </location>
</feature>
<evidence type="ECO:0000256" key="2">
    <source>
        <dbReference type="ARBA" id="ARBA00022448"/>
    </source>
</evidence>
<dbReference type="SUPFAM" id="SSF161098">
    <property type="entry name" value="MetI-like"/>
    <property type="match status" value="1"/>
</dbReference>
<sequence length="312" mass="35099">MRWSSYSTRSEDYGSEKGGENVKTTWGERSFDALNAAFLTIFGLATLYPLLYIITLSFSTPADALAMKFYWFPLHPTLMSYEKVLAHPDLLSAYGNTLIRTGVGIAISLTMTAMIAYPLSRRTFPHRKLIMKLFVFSMLFSGGTIPMFLLVKNLGLLNTLWALVLPGAVSAFNMIVMRNFFEGIPAEIIESARIDGASEMRVLMRIVLPLSVPVMAVMALWVGVAHWNHWFDALIYTTDNRWQVLQLFLRRTVVDATVSLTPGEDINRINEEYTPESLKAATIVAVTLPILFLYPFIQRYFVKGIMLGSVKG</sequence>
<evidence type="ECO:0000256" key="4">
    <source>
        <dbReference type="ARBA" id="ARBA00022692"/>
    </source>
</evidence>
<feature type="compositionally biased region" description="Basic and acidic residues" evidence="8">
    <location>
        <begin position="9"/>
        <end position="20"/>
    </location>
</feature>
<organism evidence="10 11">
    <name type="scientific">Paenibacillus plantarum</name>
    <dbReference type="NCBI Taxonomy" id="2654975"/>
    <lineage>
        <taxon>Bacteria</taxon>
        <taxon>Bacillati</taxon>
        <taxon>Bacillota</taxon>
        <taxon>Bacilli</taxon>
        <taxon>Bacillales</taxon>
        <taxon>Paenibacillaceae</taxon>
        <taxon>Paenibacillus</taxon>
    </lineage>
</organism>
<evidence type="ECO:0000256" key="8">
    <source>
        <dbReference type="SAM" id="MobiDB-lite"/>
    </source>
</evidence>
<reference evidence="10 11" key="1">
    <citation type="submission" date="2019-10" db="EMBL/GenBank/DDBJ databases">
        <title>Description of Paenibacillus humi sp. nov.</title>
        <authorList>
            <person name="Carlier A."/>
            <person name="Qi S."/>
        </authorList>
    </citation>
    <scope>NUCLEOTIDE SEQUENCE [LARGE SCALE GENOMIC DNA]</scope>
    <source>
        <strain evidence="10 11">LMG 31461</strain>
    </source>
</reference>
<dbReference type="EMBL" id="WHNY01000005">
    <property type="protein sequence ID" value="NOU62790.1"/>
    <property type="molecule type" value="Genomic_DNA"/>
</dbReference>
<name>A0ABX1X317_9BACL</name>
<dbReference type="PROSITE" id="PS50928">
    <property type="entry name" value="ABC_TM1"/>
    <property type="match status" value="1"/>
</dbReference>
<dbReference type="InterPro" id="IPR000515">
    <property type="entry name" value="MetI-like"/>
</dbReference>
<gene>
    <name evidence="10" type="ORF">GC096_01850</name>
</gene>
<evidence type="ECO:0000259" key="9">
    <source>
        <dbReference type="PROSITE" id="PS50928"/>
    </source>
</evidence>